<dbReference type="PROSITE" id="PS50850">
    <property type="entry name" value="MFS"/>
    <property type="match status" value="1"/>
</dbReference>
<evidence type="ECO:0000256" key="9">
    <source>
        <dbReference type="SAM" id="MobiDB-lite"/>
    </source>
</evidence>
<feature type="transmembrane region" description="Helical" evidence="8">
    <location>
        <begin position="132"/>
        <end position="155"/>
    </location>
</feature>
<dbReference type="InterPro" id="IPR036259">
    <property type="entry name" value="MFS_trans_sf"/>
</dbReference>
<evidence type="ECO:0000256" key="6">
    <source>
        <dbReference type="ARBA" id="ARBA00022989"/>
    </source>
</evidence>
<evidence type="ECO:0000256" key="7">
    <source>
        <dbReference type="ARBA" id="ARBA00023136"/>
    </source>
</evidence>
<keyword evidence="12" id="KW-1185">Reference proteome</keyword>
<feature type="transmembrane region" description="Helical" evidence="8">
    <location>
        <begin position="369"/>
        <end position="391"/>
    </location>
</feature>
<dbReference type="PANTHER" id="PTHR23502">
    <property type="entry name" value="MAJOR FACILITATOR SUPERFAMILY"/>
    <property type="match status" value="1"/>
</dbReference>
<feature type="transmembrane region" description="Helical" evidence="8">
    <location>
        <begin position="280"/>
        <end position="300"/>
    </location>
</feature>
<feature type="compositionally biased region" description="Polar residues" evidence="9">
    <location>
        <begin position="411"/>
        <end position="421"/>
    </location>
</feature>
<feature type="transmembrane region" description="Helical" evidence="8">
    <location>
        <begin position="46"/>
        <end position="63"/>
    </location>
</feature>
<evidence type="ECO:0000259" key="10">
    <source>
        <dbReference type="PROSITE" id="PS50850"/>
    </source>
</evidence>
<keyword evidence="7 8" id="KW-0472">Membrane</keyword>
<dbReference type="NCBIfam" id="TIGR00710">
    <property type="entry name" value="efflux_Bcr_CflA"/>
    <property type="match status" value="1"/>
</dbReference>
<feature type="transmembrane region" description="Helical" evidence="8">
    <location>
        <begin position="252"/>
        <end position="273"/>
    </location>
</feature>
<evidence type="ECO:0000313" key="11">
    <source>
        <dbReference type="EMBL" id="RUS67457.1"/>
    </source>
</evidence>
<dbReference type="OrthoDB" id="9814303at2"/>
<dbReference type="AlphaFoldDB" id="A0A433SFD7"/>
<feature type="region of interest" description="Disordered" evidence="9">
    <location>
        <begin position="402"/>
        <end position="421"/>
    </location>
</feature>
<dbReference type="CDD" id="cd17320">
    <property type="entry name" value="MFS_MdfA_MDR_like"/>
    <property type="match status" value="1"/>
</dbReference>
<keyword evidence="6 8" id="KW-1133">Transmembrane helix</keyword>
<accession>A0A433SFD7</accession>
<evidence type="ECO:0000256" key="8">
    <source>
        <dbReference type="RuleBase" id="RU365088"/>
    </source>
</evidence>
<dbReference type="RefSeq" id="WP_126979498.1">
    <property type="nucleotide sequence ID" value="NZ_PQSP01000002.1"/>
</dbReference>
<evidence type="ECO:0000256" key="4">
    <source>
        <dbReference type="ARBA" id="ARBA00022475"/>
    </source>
</evidence>
<dbReference type="InterPro" id="IPR020846">
    <property type="entry name" value="MFS_dom"/>
</dbReference>
<feature type="transmembrane region" description="Helical" evidence="8">
    <location>
        <begin position="75"/>
        <end position="93"/>
    </location>
</feature>
<dbReference type="SUPFAM" id="SSF103473">
    <property type="entry name" value="MFS general substrate transporter"/>
    <property type="match status" value="1"/>
</dbReference>
<feature type="transmembrane region" description="Helical" evidence="8">
    <location>
        <begin position="214"/>
        <end position="232"/>
    </location>
</feature>
<feature type="transmembrane region" description="Helical" evidence="8">
    <location>
        <begin position="161"/>
        <end position="184"/>
    </location>
</feature>
<evidence type="ECO:0000256" key="3">
    <source>
        <dbReference type="ARBA" id="ARBA00022448"/>
    </source>
</evidence>
<keyword evidence="8" id="KW-0997">Cell inner membrane</keyword>
<name>A0A433SFD7_9BURK</name>
<dbReference type="InterPro" id="IPR004812">
    <property type="entry name" value="Efflux_drug-R_Bcr/CmlA"/>
</dbReference>
<dbReference type="GO" id="GO:0005886">
    <property type="term" value="C:plasma membrane"/>
    <property type="evidence" value="ECO:0007669"/>
    <property type="project" value="UniProtKB-SubCell"/>
</dbReference>
<comment type="similarity">
    <text evidence="2 8">Belongs to the major facilitator superfamily. Bcr/CmlA family.</text>
</comment>
<evidence type="ECO:0000256" key="5">
    <source>
        <dbReference type="ARBA" id="ARBA00022692"/>
    </source>
</evidence>
<feature type="transmembrane region" description="Helical" evidence="8">
    <location>
        <begin position="99"/>
        <end position="120"/>
    </location>
</feature>
<feature type="transmembrane region" description="Helical" evidence="8">
    <location>
        <begin position="332"/>
        <end position="349"/>
    </location>
</feature>
<feature type="transmembrane region" description="Helical" evidence="8">
    <location>
        <begin position="306"/>
        <end position="325"/>
    </location>
</feature>
<dbReference type="GO" id="GO:0042910">
    <property type="term" value="F:xenobiotic transmembrane transporter activity"/>
    <property type="evidence" value="ECO:0007669"/>
    <property type="project" value="InterPro"/>
</dbReference>
<dbReference type="Proteomes" id="UP000286947">
    <property type="component" value="Unassembled WGS sequence"/>
</dbReference>
<comment type="caution">
    <text evidence="8">Lacks conserved residue(s) required for the propagation of feature annotation.</text>
</comment>
<feature type="domain" description="Major facilitator superfamily (MFS) profile" evidence="10">
    <location>
        <begin position="5"/>
        <end position="395"/>
    </location>
</feature>
<protein>
    <recommendedName>
        <fullName evidence="8">Bcr/CflA family efflux transporter</fullName>
    </recommendedName>
</protein>
<sequence length="421" mass="44799">MNKSNLLIALVLGFVSALGPLAIDMYLPALSSMAHTLQADEGMMHQSLMSFFFGLACGQLFMGPMSDKIGRRKTILIGISLYAVAALGCAFAENAQTLVILRAVQGVGSSVGMAVGLAVVRDLYTGIQAVRLMSLMMLIIGVAPVLAPMMGAAIISHPALSWQMIFITMGTGAVISIVLIVLFLPETSTPQQRAQFRLGQTLKNYGTLLRSGKFIPFVTVAALTQAGFFTYISGSSFFFTELHGLSPLNYSYLFALNAVGMMVAAQTSSRLIARFGTIRVVRVTGVIYAVCSILLLLMAMMKVQWLLPYCIVIFIAATMIPIIMPCCGMMSLAAWGAIAGTASAMMGALQFGSGSLSTGLVGIFANGTAIPMFTAMTVCSVLALVFSYLLWSKQYAMEVSERKPHPVPPQTGANAESQKPA</sequence>
<keyword evidence="5 8" id="KW-0812">Transmembrane</keyword>
<comment type="subcellular location">
    <subcellularLocation>
        <location evidence="8">Cell inner membrane</location>
        <topology evidence="8">Multi-pass membrane protein</topology>
    </subcellularLocation>
    <subcellularLocation>
        <location evidence="1">Cell membrane</location>
        <topology evidence="1">Multi-pass membrane protein</topology>
    </subcellularLocation>
</comment>
<dbReference type="Gene3D" id="1.20.1720.10">
    <property type="entry name" value="Multidrug resistance protein D"/>
    <property type="match status" value="1"/>
</dbReference>
<keyword evidence="3 8" id="KW-0813">Transport</keyword>
<dbReference type="EMBL" id="PQSP01000002">
    <property type="protein sequence ID" value="RUS67457.1"/>
    <property type="molecule type" value="Genomic_DNA"/>
</dbReference>
<organism evidence="11 12">
    <name type="scientific">Saezia sanguinis</name>
    <dbReference type="NCBI Taxonomy" id="1965230"/>
    <lineage>
        <taxon>Bacteria</taxon>
        <taxon>Pseudomonadati</taxon>
        <taxon>Pseudomonadota</taxon>
        <taxon>Betaproteobacteria</taxon>
        <taxon>Burkholderiales</taxon>
        <taxon>Saeziaceae</taxon>
        <taxon>Saezia</taxon>
    </lineage>
</organism>
<gene>
    <name evidence="11" type="primary">bcr_2</name>
    <name evidence="11" type="ORF">CUZ56_01403</name>
</gene>
<comment type="caution">
    <text evidence="11">The sequence shown here is derived from an EMBL/GenBank/DDBJ whole genome shotgun (WGS) entry which is preliminary data.</text>
</comment>
<evidence type="ECO:0000256" key="2">
    <source>
        <dbReference type="ARBA" id="ARBA00006236"/>
    </source>
</evidence>
<dbReference type="InterPro" id="IPR005829">
    <property type="entry name" value="Sugar_transporter_CS"/>
</dbReference>
<proteinExistence type="inferred from homology"/>
<dbReference type="Pfam" id="PF07690">
    <property type="entry name" value="MFS_1"/>
    <property type="match status" value="1"/>
</dbReference>
<dbReference type="PANTHER" id="PTHR23502:SF132">
    <property type="entry name" value="POLYAMINE TRANSPORTER 2-RELATED"/>
    <property type="match status" value="1"/>
</dbReference>
<reference evidence="11 12" key="1">
    <citation type="submission" date="2018-01" db="EMBL/GenBank/DDBJ databases">
        <title>Saezia sanguinis gen. nov., sp. nov., in the order Burkholderiales isolated from human blood.</title>
        <authorList>
            <person name="Medina-Pascual M.J."/>
            <person name="Valdezate S."/>
            <person name="Monzon S."/>
            <person name="Cuesta I."/>
            <person name="Carrasco G."/>
            <person name="Villalon P."/>
            <person name="Saez-Nieto J.A."/>
        </authorList>
    </citation>
    <scope>NUCLEOTIDE SEQUENCE [LARGE SCALE GENOMIC DNA]</scope>
    <source>
        <strain evidence="11 12">CNM695-12</strain>
    </source>
</reference>
<dbReference type="GO" id="GO:1990961">
    <property type="term" value="P:xenobiotic detoxification by transmembrane export across the plasma membrane"/>
    <property type="evidence" value="ECO:0007669"/>
    <property type="project" value="InterPro"/>
</dbReference>
<evidence type="ECO:0000313" key="12">
    <source>
        <dbReference type="Proteomes" id="UP000286947"/>
    </source>
</evidence>
<keyword evidence="4" id="KW-1003">Cell membrane</keyword>
<evidence type="ECO:0000256" key="1">
    <source>
        <dbReference type="ARBA" id="ARBA00004651"/>
    </source>
</evidence>
<dbReference type="InterPro" id="IPR011701">
    <property type="entry name" value="MFS"/>
</dbReference>
<dbReference type="PROSITE" id="PS00216">
    <property type="entry name" value="SUGAR_TRANSPORT_1"/>
    <property type="match status" value="1"/>
</dbReference>